<feature type="region of interest" description="Disordered" evidence="4">
    <location>
        <begin position="258"/>
        <end position="280"/>
    </location>
</feature>
<dbReference type="InterPro" id="IPR000792">
    <property type="entry name" value="Tscrpt_reg_LuxR_C"/>
</dbReference>
<evidence type="ECO:0000259" key="5">
    <source>
        <dbReference type="PROSITE" id="PS50043"/>
    </source>
</evidence>
<dbReference type="EMBL" id="BFBR01000003">
    <property type="protein sequence ID" value="GBF57454.1"/>
    <property type="molecule type" value="Genomic_DNA"/>
</dbReference>
<keyword evidence="1" id="KW-0805">Transcription regulation</keyword>
<evidence type="ECO:0000313" key="7">
    <source>
        <dbReference type="Proteomes" id="UP000245086"/>
    </source>
</evidence>
<dbReference type="CDD" id="cd06170">
    <property type="entry name" value="LuxR_C_like"/>
    <property type="match status" value="1"/>
</dbReference>
<dbReference type="Gene3D" id="3.30.450.80">
    <property type="entry name" value="Transcription factor LuxR-like, autoinducer-binding domain"/>
    <property type="match status" value="1"/>
</dbReference>
<keyword evidence="2" id="KW-0238">DNA-binding</keyword>
<dbReference type="SMART" id="SM00421">
    <property type="entry name" value="HTH_LUXR"/>
    <property type="match status" value="1"/>
</dbReference>
<dbReference type="InterPro" id="IPR036388">
    <property type="entry name" value="WH-like_DNA-bd_sf"/>
</dbReference>
<evidence type="ECO:0000313" key="6">
    <source>
        <dbReference type="EMBL" id="GBF57454.1"/>
    </source>
</evidence>
<keyword evidence="7" id="KW-1185">Reference proteome</keyword>
<evidence type="ECO:0000256" key="3">
    <source>
        <dbReference type="ARBA" id="ARBA00023163"/>
    </source>
</evidence>
<dbReference type="SUPFAM" id="SSF75516">
    <property type="entry name" value="Pheromone-binding domain of LuxR-like quorum-sensing transcription factors"/>
    <property type="match status" value="1"/>
</dbReference>
<dbReference type="InterPro" id="IPR016032">
    <property type="entry name" value="Sig_transdc_resp-reg_C-effctor"/>
</dbReference>
<dbReference type="PRINTS" id="PR00038">
    <property type="entry name" value="HTHLUXR"/>
</dbReference>
<comment type="caution">
    <text evidence="6">The sequence shown here is derived from an EMBL/GenBank/DDBJ whole genome shotgun (WGS) entry which is preliminary data.</text>
</comment>
<dbReference type="PANTHER" id="PTHR44688:SF16">
    <property type="entry name" value="DNA-BINDING TRANSCRIPTIONAL ACTIVATOR DEVR_DOSR"/>
    <property type="match status" value="1"/>
</dbReference>
<dbReference type="Proteomes" id="UP000245086">
    <property type="component" value="Unassembled WGS sequence"/>
</dbReference>
<evidence type="ECO:0000256" key="1">
    <source>
        <dbReference type="ARBA" id="ARBA00023015"/>
    </source>
</evidence>
<dbReference type="Pfam" id="PF00196">
    <property type="entry name" value="GerE"/>
    <property type="match status" value="1"/>
</dbReference>
<sequence>MTQIQSLTAAVLFELRTARREGDILHILTTYAKNCGFDWFQLAPGPHNPMIDPTCLLTFGNFDPAWRRQYATEPSCRSDPARNQAIQRAGSVQWARAFAAARSPEQRAFVHACRQQGLRDGITTPVHGPQGCVAIMMFAAPRSLRIDPDDGEALSHIAMALYQRVRRLTAAALFQPAEPAHLTSREIECLHWVLEGKTNWEIGVLMGVTARTVQFHLGNASRKLGVVNRVQAAVRALLRGDLSVHQLSQSRQEIRVEDPYGRRNSASLPRSRQSKTCPPSSKAAILTSFRA</sequence>
<dbReference type="AlphaFoldDB" id="A0A2P2E8V3"/>
<dbReference type="Gene3D" id="1.10.10.10">
    <property type="entry name" value="Winged helix-like DNA-binding domain superfamily/Winged helix DNA-binding domain"/>
    <property type="match status" value="1"/>
</dbReference>
<feature type="domain" description="HTH luxR-type" evidence="5">
    <location>
        <begin position="175"/>
        <end position="240"/>
    </location>
</feature>
<dbReference type="GO" id="GO:0003677">
    <property type="term" value="F:DNA binding"/>
    <property type="evidence" value="ECO:0007669"/>
    <property type="project" value="UniProtKB-KW"/>
</dbReference>
<protein>
    <submittedName>
        <fullName evidence="6">Transcriptional activator protein LuxR</fullName>
    </submittedName>
</protein>
<dbReference type="RefSeq" id="WP_192576188.1">
    <property type="nucleotide sequence ID" value="NZ_BFBR01000003.1"/>
</dbReference>
<feature type="compositionally biased region" description="Polar residues" evidence="4">
    <location>
        <begin position="264"/>
        <end position="279"/>
    </location>
</feature>
<dbReference type="InterPro" id="IPR036693">
    <property type="entry name" value="TF_LuxR_autoind-bd_dom_sf"/>
</dbReference>
<proteinExistence type="predicted"/>
<evidence type="ECO:0000256" key="2">
    <source>
        <dbReference type="ARBA" id="ARBA00023125"/>
    </source>
</evidence>
<dbReference type="PANTHER" id="PTHR44688">
    <property type="entry name" value="DNA-BINDING TRANSCRIPTIONAL ACTIVATOR DEVR_DOSR"/>
    <property type="match status" value="1"/>
</dbReference>
<gene>
    <name evidence="6" type="primary">luxR</name>
    <name evidence="6" type="ORF">PbB2_01121</name>
</gene>
<dbReference type="PROSITE" id="PS50043">
    <property type="entry name" value="HTH_LUXR_2"/>
    <property type="match status" value="1"/>
</dbReference>
<dbReference type="GO" id="GO:0006355">
    <property type="term" value="P:regulation of DNA-templated transcription"/>
    <property type="evidence" value="ECO:0007669"/>
    <property type="project" value="InterPro"/>
</dbReference>
<evidence type="ECO:0000256" key="4">
    <source>
        <dbReference type="SAM" id="MobiDB-lite"/>
    </source>
</evidence>
<dbReference type="PROSITE" id="PS00622">
    <property type="entry name" value="HTH_LUXR_1"/>
    <property type="match status" value="1"/>
</dbReference>
<reference evidence="6 7" key="1">
    <citation type="journal article" date="2018" name="Genome Announc.">
        <title>Draft Genome Sequence of "Candidatus Phycosocius bacilliformis," an Alphaproteobacterial Ectosymbiont of the Hydrocarbon-Producing Green Alga Botryococcus braunii.</title>
        <authorList>
            <person name="Tanabe Y."/>
            <person name="Yamaguchi H."/>
            <person name="Watanabe M.M."/>
        </authorList>
    </citation>
    <scope>NUCLEOTIDE SEQUENCE [LARGE SCALE GENOMIC DNA]</scope>
    <source>
        <strain evidence="6 7">BOTRYCO-2</strain>
    </source>
</reference>
<dbReference type="Pfam" id="PF03472">
    <property type="entry name" value="Autoind_bind"/>
    <property type="match status" value="1"/>
</dbReference>
<organism evidence="6 7">
    <name type="scientific">Candidatus Phycosocius bacilliformis</name>
    <dbReference type="NCBI Taxonomy" id="1445552"/>
    <lineage>
        <taxon>Bacteria</taxon>
        <taxon>Pseudomonadati</taxon>
        <taxon>Pseudomonadota</taxon>
        <taxon>Alphaproteobacteria</taxon>
        <taxon>Caulobacterales</taxon>
        <taxon>Caulobacterales incertae sedis</taxon>
        <taxon>Candidatus Phycosocius</taxon>
    </lineage>
</organism>
<dbReference type="SUPFAM" id="SSF46894">
    <property type="entry name" value="C-terminal effector domain of the bipartite response regulators"/>
    <property type="match status" value="1"/>
</dbReference>
<accession>A0A2P2E8V3</accession>
<name>A0A2P2E8V3_9PROT</name>
<keyword evidence="3" id="KW-0804">Transcription</keyword>
<dbReference type="InterPro" id="IPR005143">
    <property type="entry name" value="TF_LuxR_autoind-bd_dom"/>
</dbReference>